<evidence type="ECO:0000313" key="3">
    <source>
        <dbReference type="Proteomes" id="UP000887013"/>
    </source>
</evidence>
<dbReference type="Proteomes" id="UP000887013">
    <property type="component" value="Unassembled WGS sequence"/>
</dbReference>
<proteinExistence type="predicted"/>
<keyword evidence="3" id="KW-1185">Reference proteome</keyword>
<comment type="caution">
    <text evidence="2">The sequence shown here is derived from an EMBL/GenBank/DDBJ whole genome shotgun (WGS) entry which is preliminary data.</text>
</comment>
<dbReference type="AlphaFoldDB" id="A0A8X6TJM6"/>
<feature type="region of interest" description="Disordered" evidence="1">
    <location>
        <begin position="21"/>
        <end position="42"/>
    </location>
</feature>
<evidence type="ECO:0000256" key="1">
    <source>
        <dbReference type="SAM" id="MobiDB-lite"/>
    </source>
</evidence>
<organism evidence="2 3">
    <name type="scientific">Nephila pilipes</name>
    <name type="common">Giant wood spider</name>
    <name type="synonym">Nephila maculata</name>
    <dbReference type="NCBI Taxonomy" id="299642"/>
    <lineage>
        <taxon>Eukaryota</taxon>
        <taxon>Metazoa</taxon>
        <taxon>Ecdysozoa</taxon>
        <taxon>Arthropoda</taxon>
        <taxon>Chelicerata</taxon>
        <taxon>Arachnida</taxon>
        <taxon>Araneae</taxon>
        <taxon>Araneomorphae</taxon>
        <taxon>Entelegynae</taxon>
        <taxon>Araneoidea</taxon>
        <taxon>Nephilidae</taxon>
        <taxon>Nephila</taxon>
    </lineage>
</organism>
<reference evidence="2" key="1">
    <citation type="submission" date="2020-08" db="EMBL/GenBank/DDBJ databases">
        <title>Multicomponent nature underlies the extraordinary mechanical properties of spider dragline silk.</title>
        <authorList>
            <person name="Kono N."/>
            <person name="Nakamura H."/>
            <person name="Mori M."/>
            <person name="Yoshida Y."/>
            <person name="Ohtoshi R."/>
            <person name="Malay A.D."/>
            <person name="Moran D.A.P."/>
            <person name="Tomita M."/>
            <person name="Numata K."/>
            <person name="Arakawa K."/>
        </authorList>
    </citation>
    <scope>NUCLEOTIDE SEQUENCE</scope>
</reference>
<protein>
    <submittedName>
        <fullName evidence="2">Uncharacterized protein</fullName>
    </submittedName>
</protein>
<sequence>MGYLCKGKSPGRPTVSREYAVRVSSGIQQSPGKSTRRSTISTHSVLSLGHDNKFNFHRSDDVFPQSISFVANVQLPDLTHFDAIPYLKRRQEAWNPTPSSHTRRVRHPMLFVSLERAVAGPQGPPSNSHYSGRILIGVSHQELDLLCIVASLKAVRNSSYKNW</sequence>
<evidence type="ECO:0000313" key="2">
    <source>
        <dbReference type="EMBL" id="GFT15182.1"/>
    </source>
</evidence>
<dbReference type="EMBL" id="BMAW01104572">
    <property type="protein sequence ID" value="GFT15182.1"/>
    <property type="molecule type" value="Genomic_DNA"/>
</dbReference>
<name>A0A8X6TJM6_NEPPI</name>
<feature type="compositionally biased region" description="Polar residues" evidence="1">
    <location>
        <begin position="25"/>
        <end position="42"/>
    </location>
</feature>
<accession>A0A8X6TJM6</accession>
<gene>
    <name evidence="2" type="ORF">NPIL_334881</name>
</gene>